<accession>A0A327T2C4</accession>
<comment type="caution">
    <text evidence="2">The sequence shown here is derived from an EMBL/GenBank/DDBJ whole genome shotgun (WGS) entry which is preliminary data.</text>
</comment>
<protein>
    <submittedName>
        <fullName evidence="2">CHAP domain-containing protein</fullName>
    </submittedName>
</protein>
<name>A0A327T2C4_9SPHI</name>
<evidence type="ECO:0000259" key="1">
    <source>
        <dbReference type="Pfam" id="PF05257"/>
    </source>
</evidence>
<sequence length="172" mass="18780">MSSVNRIIEIARSYLGKLELKGNSGFGDAVFEQQMKNVGWYKGAPWCAFFTKLVYKEAYGGHQSFKSIVNSCCSGGALQTLRNHENNGTFPVGETPKPGAIVIWRMGRGTTGHAGIVISVDHAKNTMTTIEGNTNASGSREGDRVAQKLRTITRNFNEKGLNVEGYIYAVEV</sequence>
<dbReference type="SUPFAM" id="SSF54001">
    <property type="entry name" value="Cysteine proteinases"/>
    <property type="match status" value="1"/>
</dbReference>
<dbReference type="Proteomes" id="UP000249754">
    <property type="component" value="Unassembled WGS sequence"/>
</dbReference>
<reference evidence="2 3" key="1">
    <citation type="submission" date="2018-06" db="EMBL/GenBank/DDBJ databases">
        <title>Genomic Encyclopedia of Archaeal and Bacterial Type Strains, Phase II (KMG-II): from individual species to whole genera.</title>
        <authorList>
            <person name="Goeker M."/>
        </authorList>
    </citation>
    <scope>NUCLEOTIDE SEQUENCE [LARGE SCALE GENOMIC DNA]</scope>
    <source>
        <strain evidence="2 3">DSM 14825</strain>
    </source>
</reference>
<dbReference type="OrthoDB" id="9813532at2"/>
<feature type="domain" description="Peptidase C51" evidence="1">
    <location>
        <begin position="41"/>
        <end position="133"/>
    </location>
</feature>
<dbReference type="Pfam" id="PF05257">
    <property type="entry name" value="CHAP"/>
    <property type="match status" value="1"/>
</dbReference>
<dbReference type="AlphaFoldDB" id="A0A327T2C4"/>
<dbReference type="RefSeq" id="WP_146610793.1">
    <property type="nucleotide sequence ID" value="NZ_QLLR01000002.1"/>
</dbReference>
<dbReference type="Gene3D" id="3.90.1720.10">
    <property type="entry name" value="endopeptidase domain like (from Nostoc punctiforme)"/>
    <property type="match status" value="1"/>
</dbReference>
<dbReference type="EMBL" id="QLLR01000002">
    <property type="protein sequence ID" value="RAJ35391.1"/>
    <property type="molecule type" value="Genomic_DNA"/>
</dbReference>
<proteinExistence type="predicted"/>
<dbReference type="InterPro" id="IPR007921">
    <property type="entry name" value="CHAP_dom"/>
</dbReference>
<dbReference type="InterPro" id="IPR038765">
    <property type="entry name" value="Papain-like_cys_pep_sf"/>
</dbReference>
<organism evidence="2 3">
    <name type="scientific">Pedobacter cryoconitis</name>
    <dbReference type="NCBI Taxonomy" id="188932"/>
    <lineage>
        <taxon>Bacteria</taxon>
        <taxon>Pseudomonadati</taxon>
        <taxon>Bacteroidota</taxon>
        <taxon>Sphingobacteriia</taxon>
        <taxon>Sphingobacteriales</taxon>
        <taxon>Sphingobacteriaceae</taxon>
        <taxon>Pedobacter</taxon>
    </lineage>
</organism>
<evidence type="ECO:0000313" key="2">
    <source>
        <dbReference type="EMBL" id="RAJ35391.1"/>
    </source>
</evidence>
<gene>
    <name evidence="2" type="ORF">LY11_00634</name>
</gene>
<evidence type="ECO:0000313" key="3">
    <source>
        <dbReference type="Proteomes" id="UP000249754"/>
    </source>
</evidence>